<evidence type="ECO:0000313" key="2">
    <source>
        <dbReference type="EMBL" id="KAF2492984.1"/>
    </source>
</evidence>
<sequence>MSAEQRIRMRTKPAEDSSDDEATTVNLSAPFSSSVAGEFRGRTDTYQTPAPWPTIPRYQKDEVVYLMIVGQPQPAGPYVIVSVTADGLYVIKRRDNNEQYPEYITEDRLVVPAQ</sequence>
<dbReference type="EMBL" id="MU004193">
    <property type="protein sequence ID" value="KAF2492984.1"/>
    <property type="molecule type" value="Genomic_DNA"/>
</dbReference>
<reference evidence="2" key="1">
    <citation type="journal article" date="2020" name="Stud. Mycol.">
        <title>101 Dothideomycetes genomes: a test case for predicting lifestyles and emergence of pathogens.</title>
        <authorList>
            <person name="Haridas S."/>
            <person name="Albert R."/>
            <person name="Binder M."/>
            <person name="Bloem J."/>
            <person name="Labutti K."/>
            <person name="Salamov A."/>
            <person name="Andreopoulos B."/>
            <person name="Baker S."/>
            <person name="Barry K."/>
            <person name="Bills G."/>
            <person name="Bluhm B."/>
            <person name="Cannon C."/>
            <person name="Castanera R."/>
            <person name="Culley D."/>
            <person name="Daum C."/>
            <person name="Ezra D."/>
            <person name="Gonzalez J."/>
            <person name="Henrissat B."/>
            <person name="Kuo A."/>
            <person name="Liang C."/>
            <person name="Lipzen A."/>
            <person name="Lutzoni F."/>
            <person name="Magnuson J."/>
            <person name="Mondo S."/>
            <person name="Nolan M."/>
            <person name="Ohm R."/>
            <person name="Pangilinan J."/>
            <person name="Park H.-J."/>
            <person name="Ramirez L."/>
            <person name="Alfaro M."/>
            <person name="Sun H."/>
            <person name="Tritt A."/>
            <person name="Yoshinaga Y."/>
            <person name="Zwiers L.-H."/>
            <person name="Turgeon B."/>
            <person name="Goodwin S."/>
            <person name="Spatafora J."/>
            <person name="Crous P."/>
            <person name="Grigoriev I."/>
        </authorList>
    </citation>
    <scope>NUCLEOTIDE SEQUENCE</scope>
    <source>
        <strain evidence="2">CBS 269.34</strain>
    </source>
</reference>
<keyword evidence="3" id="KW-1185">Reference proteome</keyword>
<organism evidence="2 3">
    <name type="scientific">Lophium mytilinum</name>
    <dbReference type="NCBI Taxonomy" id="390894"/>
    <lineage>
        <taxon>Eukaryota</taxon>
        <taxon>Fungi</taxon>
        <taxon>Dikarya</taxon>
        <taxon>Ascomycota</taxon>
        <taxon>Pezizomycotina</taxon>
        <taxon>Dothideomycetes</taxon>
        <taxon>Pleosporomycetidae</taxon>
        <taxon>Mytilinidiales</taxon>
        <taxon>Mytilinidiaceae</taxon>
        <taxon>Lophium</taxon>
    </lineage>
</organism>
<gene>
    <name evidence="2" type="ORF">BU16DRAFT_564283</name>
</gene>
<proteinExistence type="predicted"/>
<evidence type="ECO:0000313" key="3">
    <source>
        <dbReference type="Proteomes" id="UP000799750"/>
    </source>
</evidence>
<name>A0A6A6QLK8_9PEZI</name>
<protein>
    <submittedName>
        <fullName evidence="2">Uncharacterized protein</fullName>
    </submittedName>
</protein>
<feature type="region of interest" description="Disordered" evidence="1">
    <location>
        <begin position="1"/>
        <end position="29"/>
    </location>
</feature>
<accession>A0A6A6QLK8</accession>
<evidence type="ECO:0000256" key="1">
    <source>
        <dbReference type="SAM" id="MobiDB-lite"/>
    </source>
</evidence>
<dbReference type="Proteomes" id="UP000799750">
    <property type="component" value="Unassembled WGS sequence"/>
</dbReference>
<dbReference type="OrthoDB" id="4759798at2759"/>
<dbReference type="AlphaFoldDB" id="A0A6A6QLK8"/>